<feature type="transmembrane region" description="Helical" evidence="1">
    <location>
        <begin position="491"/>
        <end position="516"/>
    </location>
</feature>
<feature type="transmembrane region" description="Helical" evidence="1">
    <location>
        <begin position="536"/>
        <end position="554"/>
    </location>
</feature>
<feature type="transmembrane region" description="Helical" evidence="1">
    <location>
        <begin position="107"/>
        <end position="127"/>
    </location>
</feature>
<feature type="domain" description="Acyltransferase 3" evidence="2">
    <location>
        <begin position="169"/>
        <end position="520"/>
    </location>
</feature>
<accession>A0A9N9TJJ1</accession>
<feature type="transmembrane region" description="Helical" evidence="1">
    <location>
        <begin position="391"/>
        <end position="415"/>
    </location>
</feature>
<reference evidence="3" key="1">
    <citation type="submission" date="2022-01" db="EMBL/GenBank/DDBJ databases">
        <authorList>
            <person name="King R."/>
        </authorList>
    </citation>
    <scope>NUCLEOTIDE SEQUENCE</scope>
</reference>
<feature type="transmembrane region" description="Helical" evidence="1">
    <location>
        <begin position="175"/>
        <end position="199"/>
    </location>
</feature>
<feature type="transmembrane region" description="Helical" evidence="1">
    <location>
        <begin position="254"/>
        <end position="273"/>
    </location>
</feature>
<feature type="transmembrane region" description="Helical" evidence="1">
    <location>
        <begin position="211"/>
        <end position="233"/>
    </location>
</feature>
<keyword evidence="1" id="KW-0472">Membrane</keyword>
<feature type="transmembrane region" description="Helical" evidence="1">
    <location>
        <begin position="316"/>
        <end position="335"/>
    </location>
</feature>
<dbReference type="GO" id="GO:0016747">
    <property type="term" value="F:acyltransferase activity, transferring groups other than amino-acyl groups"/>
    <property type="evidence" value="ECO:0007669"/>
    <property type="project" value="InterPro"/>
</dbReference>
<dbReference type="InterPro" id="IPR002656">
    <property type="entry name" value="Acyl_transf_3_dom"/>
</dbReference>
<feature type="transmembrane region" description="Helical" evidence="1">
    <location>
        <begin position="427"/>
        <end position="446"/>
    </location>
</feature>
<organism evidence="3 4">
    <name type="scientific">Phyllotreta striolata</name>
    <name type="common">Striped flea beetle</name>
    <name type="synonym">Crioceris striolata</name>
    <dbReference type="NCBI Taxonomy" id="444603"/>
    <lineage>
        <taxon>Eukaryota</taxon>
        <taxon>Metazoa</taxon>
        <taxon>Ecdysozoa</taxon>
        <taxon>Arthropoda</taxon>
        <taxon>Hexapoda</taxon>
        <taxon>Insecta</taxon>
        <taxon>Pterygota</taxon>
        <taxon>Neoptera</taxon>
        <taxon>Endopterygota</taxon>
        <taxon>Coleoptera</taxon>
        <taxon>Polyphaga</taxon>
        <taxon>Cucujiformia</taxon>
        <taxon>Chrysomeloidea</taxon>
        <taxon>Chrysomelidae</taxon>
        <taxon>Galerucinae</taxon>
        <taxon>Alticini</taxon>
        <taxon>Phyllotreta</taxon>
    </lineage>
</organism>
<dbReference type="AlphaFoldDB" id="A0A9N9TJJ1"/>
<dbReference type="Pfam" id="PF01757">
    <property type="entry name" value="Acyl_transf_3"/>
    <property type="match status" value="1"/>
</dbReference>
<dbReference type="EMBL" id="OU900096">
    <property type="protein sequence ID" value="CAG9859866.1"/>
    <property type="molecule type" value="Genomic_DNA"/>
</dbReference>
<keyword evidence="1" id="KW-0812">Transmembrane</keyword>
<evidence type="ECO:0000256" key="1">
    <source>
        <dbReference type="SAM" id="Phobius"/>
    </source>
</evidence>
<evidence type="ECO:0000313" key="3">
    <source>
        <dbReference type="EMBL" id="CAG9859866.1"/>
    </source>
</evidence>
<name>A0A9N9TJJ1_PHYSR</name>
<sequence>MDNYYSCMKSENNLYCNVQSSLEISGVNSKLLEFVKNNTADEKTFNRNFVHRAFCLPRVESQNSSMLEHHFKKLMNFETQKFNYVNISDVEIVSCTEKTKTPMYYDFVFLLFLCLYLLFVAYATIFARKAPKVDAKETQFDVLKTFSLVENWKRRTSDSKNSDFQNLLSMQGLRFFLLLPIIYFHTVMINVMAFVTNPIQFEQMLRYDNTWMVFIVLPFFLMSSWLLILQVNNIYDNQGKLSFKNVVIIIINRYFRLIVSVAFTMLFLFSSLVSKFEGPLTFTILNLNGRACRKNWFYSLTLFGNYDVILNLCNGVSWYVSADFQVYVINLLLLYAKLKYNLRNRTFYVGLLLAVCFLHGFIVYQYGNDIIYTPSVRNFEEIGVRTSEKFVWYYTSTYSIWGCSIVGLIFGTIYYNIKATPMKCNKMVTILGGILAVSFPLLALRLSSKQTDDRMEAAFLASVVKPLFNLGFAIGLLGMAKNYGGFLKKVFEWKFFVVMGNFTFFTYLIHMGPILLMHSLKDWPFYASSYQLILDFAKANAVCWPIGFLLSLIIEEPSLIIQRKFLPQVVYKKSEEKAS</sequence>
<feature type="transmembrane region" description="Helical" evidence="1">
    <location>
        <begin position="347"/>
        <end position="367"/>
    </location>
</feature>
<keyword evidence="1" id="KW-1133">Transmembrane helix</keyword>
<evidence type="ECO:0000313" key="4">
    <source>
        <dbReference type="Proteomes" id="UP001153712"/>
    </source>
</evidence>
<keyword evidence="4" id="KW-1185">Reference proteome</keyword>
<feature type="transmembrane region" description="Helical" evidence="1">
    <location>
        <begin position="458"/>
        <end position="479"/>
    </location>
</feature>
<dbReference type="PANTHER" id="PTHR11161">
    <property type="entry name" value="O-ACYLTRANSFERASE"/>
    <property type="match status" value="1"/>
</dbReference>
<dbReference type="PANTHER" id="PTHR11161:SF72">
    <property type="entry name" value="FI21449P1"/>
    <property type="match status" value="1"/>
</dbReference>
<dbReference type="InterPro" id="IPR052728">
    <property type="entry name" value="O2_lipid_transport_reg"/>
</dbReference>
<gene>
    <name evidence="3" type="ORF">PHYEVI_LOCUS6229</name>
</gene>
<evidence type="ECO:0000259" key="2">
    <source>
        <dbReference type="Pfam" id="PF01757"/>
    </source>
</evidence>
<dbReference type="Proteomes" id="UP001153712">
    <property type="component" value="Chromosome 3"/>
</dbReference>
<dbReference type="OrthoDB" id="10265389at2759"/>
<protein>
    <recommendedName>
        <fullName evidence="2">Acyltransferase 3 domain-containing protein</fullName>
    </recommendedName>
</protein>
<proteinExistence type="predicted"/>